<name>A0A1H2K282_9BACT</name>
<dbReference type="Pfam" id="PF02684">
    <property type="entry name" value="LpxB"/>
    <property type="match status" value="1"/>
</dbReference>
<accession>A0A1H2K282</accession>
<dbReference type="AlphaFoldDB" id="A0A1H2K282"/>
<evidence type="ECO:0000256" key="4">
    <source>
        <dbReference type="ARBA" id="ARBA00022516"/>
    </source>
</evidence>
<dbReference type="PANTHER" id="PTHR30372">
    <property type="entry name" value="LIPID-A-DISACCHARIDE SYNTHASE"/>
    <property type="match status" value="1"/>
</dbReference>
<keyword evidence="4" id="KW-0444">Lipid biosynthesis</keyword>
<dbReference type="GO" id="GO:0008915">
    <property type="term" value="F:lipid-A-disaccharide synthase activity"/>
    <property type="evidence" value="ECO:0007669"/>
    <property type="project" value="UniProtKB-UniRule"/>
</dbReference>
<dbReference type="EC" id="2.4.1.182" evidence="2 10"/>
<dbReference type="GO" id="GO:0009245">
    <property type="term" value="P:lipid A biosynthetic process"/>
    <property type="evidence" value="ECO:0007669"/>
    <property type="project" value="UniProtKB-UniRule"/>
</dbReference>
<keyword evidence="7" id="KW-0808">Transferase</keyword>
<evidence type="ECO:0000256" key="8">
    <source>
        <dbReference type="ARBA" id="ARBA00023098"/>
    </source>
</evidence>
<evidence type="ECO:0000256" key="1">
    <source>
        <dbReference type="ARBA" id="ARBA00002056"/>
    </source>
</evidence>
<evidence type="ECO:0000313" key="11">
    <source>
        <dbReference type="EMBL" id="SDU62834.1"/>
    </source>
</evidence>
<evidence type="ECO:0000313" key="12">
    <source>
        <dbReference type="Proteomes" id="UP000199608"/>
    </source>
</evidence>
<organism evidence="11 12">
    <name type="scientific">Desulfobacula phenolica</name>
    <dbReference type="NCBI Taxonomy" id="90732"/>
    <lineage>
        <taxon>Bacteria</taxon>
        <taxon>Pseudomonadati</taxon>
        <taxon>Thermodesulfobacteriota</taxon>
        <taxon>Desulfobacteria</taxon>
        <taxon>Desulfobacterales</taxon>
        <taxon>Desulfobacteraceae</taxon>
        <taxon>Desulfobacula</taxon>
    </lineage>
</organism>
<dbReference type="RefSeq" id="WP_092238248.1">
    <property type="nucleotide sequence ID" value="NZ_FNLL01000019.1"/>
</dbReference>
<reference evidence="12" key="1">
    <citation type="submission" date="2016-10" db="EMBL/GenBank/DDBJ databases">
        <authorList>
            <person name="Varghese N."/>
            <person name="Submissions S."/>
        </authorList>
    </citation>
    <scope>NUCLEOTIDE SEQUENCE [LARGE SCALE GENOMIC DNA]</scope>
    <source>
        <strain evidence="12">DSM 3384</strain>
    </source>
</reference>
<keyword evidence="6" id="KW-0328">Glycosyltransferase</keyword>
<gene>
    <name evidence="11" type="ORF">SAMN04487931_11923</name>
</gene>
<protein>
    <recommendedName>
        <fullName evidence="3 10">Lipid-A-disaccharide synthase</fullName>
        <ecNumber evidence="2 10">2.4.1.182</ecNumber>
    </recommendedName>
</protein>
<comment type="catalytic activity">
    <reaction evidence="9">
        <text>a lipid X + a UDP-2-N,3-O-bis[(3R)-3-hydroxyacyl]-alpha-D-glucosamine = a lipid A disaccharide + UDP + H(+)</text>
        <dbReference type="Rhea" id="RHEA:67828"/>
        <dbReference type="ChEBI" id="CHEBI:15378"/>
        <dbReference type="ChEBI" id="CHEBI:58223"/>
        <dbReference type="ChEBI" id="CHEBI:137748"/>
        <dbReference type="ChEBI" id="CHEBI:176338"/>
        <dbReference type="ChEBI" id="CHEBI:176343"/>
        <dbReference type="EC" id="2.4.1.182"/>
    </reaction>
</comment>
<keyword evidence="12" id="KW-1185">Reference proteome</keyword>
<evidence type="ECO:0000256" key="5">
    <source>
        <dbReference type="ARBA" id="ARBA00022556"/>
    </source>
</evidence>
<dbReference type="GO" id="GO:0016020">
    <property type="term" value="C:membrane"/>
    <property type="evidence" value="ECO:0007669"/>
    <property type="project" value="GOC"/>
</dbReference>
<comment type="function">
    <text evidence="1">Condensation of UDP-2,3-diacylglucosamine and 2,3-diacylglucosamine-1-phosphate to form lipid A disaccharide, a precursor of lipid A, a phosphorylated glycolipid that anchors the lipopolysaccharide to the outer membrane of the cell.</text>
</comment>
<sequence>MDLPSKSRHILILTGEPSGDFHAGHLVKEIRQSNNNIYFSGIGGPHLKNQNVDLFYDIANLSAMGITEVLAQLRQIKKAFDLFKEKLRVNKPDLIILVDYPGFNLKAARFAKDHYQLKILYYITPKVWAWKKSRLKKIKKYVDHAALILPFEEKIFKKAGIASTYVGNPLVDEYPENISKPFFEKNCLSAKHMDSLIIGLLPGSRPAEIKNMLKIMIKAAVIIHETHNLKVTRKKICFIISQASLIHEKNIKAILKKHSFDQLFEIYDGPVKNIFLKSDIVIAASGTVTLEAALCCVPTILIYKMSGISYRIAKLFVKIKYAGLANLIVNGEVMPELLQNDATPEKISQKALYMLDHLSYFQDQLQMVRKLLGNKGASKRTAGIAMHMIPKIIQ</sequence>
<evidence type="ECO:0000256" key="2">
    <source>
        <dbReference type="ARBA" id="ARBA00012687"/>
    </source>
</evidence>
<dbReference type="Proteomes" id="UP000199608">
    <property type="component" value="Unassembled WGS sequence"/>
</dbReference>
<keyword evidence="5" id="KW-0441">Lipid A biosynthesis</keyword>
<evidence type="ECO:0000256" key="7">
    <source>
        <dbReference type="ARBA" id="ARBA00022679"/>
    </source>
</evidence>
<dbReference type="GO" id="GO:0005543">
    <property type="term" value="F:phospholipid binding"/>
    <property type="evidence" value="ECO:0007669"/>
    <property type="project" value="TreeGrafter"/>
</dbReference>
<keyword evidence="8" id="KW-0443">Lipid metabolism</keyword>
<dbReference type="EMBL" id="FNLL01000019">
    <property type="protein sequence ID" value="SDU62834.1"/>
    <property type="molecule type" value="Genomic_DNA"/>
</dbReference>
<evidence type="ECO:0000256" key="6">
    <source>
        <dbReference type="ARBA" id="ARBA00022676"/>
    </source>
</evidence>
<proteinExistence type="predicted"/>
<evidence type="ECO:0000256" key="10">
    <source>
        <dbReference type="NCBIfam" id="TIGR00215"/>
    </source>
</evidence>
<dbReference type="InterPro" id="IPR003835">
    <property type="entry name" value="Glyco_trans_19"/>
</dbReference>
<evidence type="ECO:0000256" key="3">
    <source>
        <dbReference type="ARBA" id="ARBA00020902"/>
    </source>
</evidence>
<evidence type="ECO:0000256" key="9">
    <source>
        <dbReference type="ARBA" id="ARBA00048975"/>
    </source>
</evidence>
<dbReference type="NCBIfam" id="TIGR00215">
    <property type="entry name" value="lpxB"/>
    <property type="match status" value="1"/>
</dbReference>
<dbReference type="Gene3D" id="3.40.50.2000">
    <property type="entry name" value="Glycogen Phosphorylase B"/>
    <property type="match status" value="1"/>
</dbReference>
<dbReference type="SUPFAM" id="SSF53756">
    <property type="entry name" value="UDP-Glycosyltransferase/glycogen phosphorylase"/>
    <property type="match status" value="1"/>
</dbReference>
<dbReference type="PANTHER" id="PTHR30372:SF4">
    <property type="entry name" value="LIPID-A-DISACCHARIDE SYNTHASE, MITOCHONDRIAL-RELATED"/>
    <property type="match status" value="1"/>
</dbReference>